<feature type="coiled-coil region" evidence="1">
    <location>
        <begin position="712"/>
        <end position="746"/>
    </location>
</feature>
<feature type="compositionally biased region" description="Basic and acidic residues" evidence="2">
    <location>
        <begin position="651"/>
        <end position="662"/>
    </location>
</feature>
<evidence type="ECO:0000259" key="4">
    <source>
        <dbReference type="Pfam" id="PF13514"/>
    </source>
</evidence>
<keyword evidence="1" id="KW-0175">Coiled coil</keyword>
<proteinExistence type="predicted"/>
<dbReference type="SMR" id="A0A0E3QK31"/>
<dbReference type="Gene3D" id="3.40.50.300">
    <property type="entry name" value="P-loop containing nucleotide triphosphate hydrolases"/>
    <property type="match status" value="2"/>
</dbReference>
<dbReference type="Pfam" id="PF13514">
    <property type="entry name" value="AAA_27"/>
    <property type="match status" value="1"/>
</dbReference>
<keyword evidence="3" id="KW-1133">Transmembrane helix</keyword>
<reference evidence="5 6" key="1">
    <citation type="submission" date="2014-07" db="EMBL/GenBank/DDBJ databases">
        <title>Methanogenic archaea and the global carbon cycle.</title>
        <authorList>
            <person name="Henriksen J.R."/>
            <person name="Luke J."/>
            <person name="Reinhart S."/>
            <person name="Benedict M.N."/>
            <person name="Youngblut N.D."/>
            <person name="Metcalf M.E."/>
            <person name="Whitaker R.J."/>
            <person name="Metcalf W.W."/>
        </authorList>
    </citation>
    <scope>NUCLEOTIDE SEQUENCE [LARGE SCALE GENOMIC DNA]</scope>
    <source>
        <strain evidence="5 6">Wiesmoor</strain>
    </source>
</reference>
<feature type="transmembrane region" description="Helical" evidence="3">
    <location>
        <begin position="589"/>
        <end position="607"/>
    </location>
</feature>
<feature type="coiled-coil region" evidence="1">
    <location>
        <begin position="782"/>
        <end position="809"/>
    </location>
</feature>
<dbReference type="PANTHER" id="PTHR41259:SF1">
    <property type="entry name" value="DOUBLE-STRAND BREAK REPAIR RAD50 ATPASE, PUTATIVE-RELATED"/>
    <property type="match status" value="1"/>
</dbReference>
<feature type="coiled-coil region" evidence="1">
    <location>
        <begin position="274"/>
        <end position="301"/>
    </location>
</feature>
<feature type="coiled-coil region" evidence="1">
    <location>
        <begin position="847"/>
        <end position="881"/>
    </location>
</feature>
<dbReference type="PATRIC" id="fig|1434109.4.peg.1139"/>
<feature type="coiled-coil region" evidence="1">
    <location>
        <begin position="213"/>
        <end position="240"/>
    </location>
</feature>
<dbReference type="GeneID" id="24822367"/>
<organism evidence="5 6">
    <name type="scientific">Methanosarcina barkeri str. Wiesmoor</name>
    <dbReference type="NCBI Taxonomy" id="1434109"/>
    <lineage>
        <taxon>Archaea</taxon>
        <taxon>Methanobacteriati</taxon>
        <taxon>Methanobacteriota</taxon>
        <taxon>Stenosarchaea group</taxon>
        <taxon>Methanomicrobia</taxon>
        <taxon>Methanosarcinales</taxon>
        <taxon>Methanosarcinaceae</taxon>
        <taxon>Methanosarcina</taxon>
    </lineage>
</organism>
<dbReference type="PANTHER" id="PTHR41259">
    <property type="entry name" value="DOUBLE-STRAND BREAK REPAIR RAD50 ATPASE, PUTATIVE-RELATED"/>
    <property type="match status" value="1"/>
</dbReference>
<evidence type="ECO:0000313" key="6">
    <source>
        <dbReference type="Proteomes" id="UP000033038"/>
    </source>
</evidence>
<evidence type="ECO:0000256" key="3">
    <source>
        <dbReference type="SAM" id="Phobius"/>
    </source>
</evidence>
<dbReference type="HOGENOM" id="CLU_006135_0_1_2"/>
<feature type="coiled-coil region" evidence="1">
    <location>
        <begin position="335"/>
        <end position="412"/>
    </location>
</feature>
<dbReference type="EMBL" id="CP009526">
    <property type="protein sequence ID" value="AKB50180.1"/>
    <property type="molecule type" value="Genomic_DNA"/>
</dbReference>
<dbReference type="SUPFAM" id="SSF52540">
    <property type="entry name" value="P-loop containing nucleoside triphosphate hydrolases"/>
    <property type="match status" value="1"/>
</dbReference>
<dbReference type="KEGG" id="mbw:MSBRW_0927"/>
<dbReference type="Proteomes" id="UP000033038">
    <property type="component" value="Chromosome"/>
</dbReference>
<evidence type="ECO:0000256" key="2">
    <source>
        <dbReference type="SAM" id="MobiDB-lite"/>
    </source>
</evidence>
<dbReference type="InterPro" id="IPR027417">
    <property type="entry name" value="P-loop_NTPase"/>
</dbReference>
<feature type="domain" description="YhaN AAA" evidence="4">
    <location>
        <begin position="1"/>
        <end position="198"/>
    </location>
</feature>
<dbReference type="RefSeq" id="WP_011305112.1">
    <property type="nucleotide sequence ID" value="NZ_CP009526.1"/>
</dbReference>
<feature type="transmembrane region" description="Helical" evidence="3">
    <location>
        <begin position="614"/>
        <end position="633"/>
    </location>
</feature>
<protein>
    <submittedName>
        <fullName evidence="5">DNA double-strand break repair Rad50 ATPase</fullName>
    </submittedName>
</protein>
<gene>
    <name evidence="5" type="ORF">MSBRW_0927</name>
</gene>
<dbReference type="InterPro" id="IPR038734">
    <property type="entry name" value="YhaN_AAA"/>
</dbReference>
<evidence type="ECO:0000313" key="5">
    <source>
        <dbReference type="EMBL" id="AKB50180.1"/>
    </source>
</evidence>
<accession>A0A0E3QK31</accession>
<keyword evidence="3" id="KW-0812">Transmembrane</keyword>
<feature type="region of interest" description="Disordered" evidence="2">
    <location>
        <begin position="642"/>
        <end position="662"/>
    </location>
</feature>
<keyword evidence="3" id="KW-0472">Membrane</keyword>
<name>A0A0E3QK31_METBA</name>
<feature type="coiled-coil region" evidence="1">
    <location>
        <begin position="487"/>
        <end position="528"/>
    </location>
</feature>
<feature type="coiled-coil region" evidence="1">
    <location>
        <begin position="917"/>
        <end position="1041"/>
    </location>
</feature>
<sequence>MQINAIHIDGFGKFSSLSMEGLPSGLVVFTGANEAGKSTLFTFIRRMFFGIPNTRLCNLYPPLEGGKHGGRLAVVDSAGDRWVIERSAGRKEDVKVVLPDGNTGGRAELLKLLGHADRNVFENIYAFGLEELQSFETLNDQSINSKLYSAGTGVGVSISGLMNSISSVENSLYRPRGSKPLINELFRKIGKTEVKIAEFERVQKKYDSLHFELEQKTLEIGQLKEKSQNIRKKLNHIQNLLSIWEDWKIFCESKTTLESLPELESFPEKGEEKLMRVQERIEEIRETISKLQQDLDKNAVKERNLSPDESLLKQKDAVLELGSGIEKYRSEEKVLPSLEMNLRQEKAELSELLLELGPAWDEKALERFDRSIPAKESVIQMRRSVDEIEDKIKETGNELQQILNSIERVLQENDLFEESLLVHRDQVVELGNGIEKYQADKDFLLSGTQELQDRKAELRETLSGLGEGWDETALGLFEHSIPSKETVFRKQREMDEAEKTIERYRDRLELALEEIKEVCEEIEVLKEKIEVYSILPRPEEVKQDLEAVSYLRVTYPLLREKEGELKGLEKEEMLFAALRPRETKHEDGLPLWPAGMVLLAGCIGLVYESINGTLLSGLVIFLLLFATSAVYFLKATNKSSIPPAEEEHLEDSESRKQNVKDSKEKLFREISALKASMKARAKKCGFEDIPDPSVREQKADELQRAMVELKTAWELRQREEKLQKKLDKLNSNYIELKETIRAQEANQEEIFQEWKAWLISSGLSPELSPEHVLEIFSAIRACLEKQKNIKELEKQVKLKEATVKKYEEKACSILEACRRPISGIALESEIAKLREDVSFAFNQAERVRKLEAESEGLNRKKEELEARLLEEKKTRNAFAEKWTNWLGTYGLDPSLSVESVLEIFSVIWTCFDRQRAIRKLEEQIASSRKSIEAYEAKVAGVMQVCGRPLSGLSFDTQVEKLRSDLEKASDEARNLQQLKTKSEELKIELEAARDKYKEAAEELAVLLGSGSAETEEEFYENSRLWAQRTELENRKKEAEQQIWRISGSDEEYRIFIKELQASDPSGLKEENRRLEECLKSLEQDISDTIDRRGAIRNQIGQLEQGSEGSLTRVMQESLLEELHEKSREWASLVLAREILAKAVKVYEKERQPAVIVEAQAFFSKITGGRYTRIYSPLNSTEIYVEDRDGRQKSIQELSRGTAEQLYLSLRFGFIREFGRHSESLPIVFDDVLVNFDPERCKSTCEAIKDLASDNQIFYFTCHPETVRMLVESFPETRAVDLDAV</sequence>
<evidence type="ECO:0000256" key="1">
    <source>
        <dbReference type="SAM" id="Coils"/>
    </source>
</evidence>